<keyword evidence="2" id="KW-1185">Reference proteome</keyword>
<name>A0ABQ9H837_9NEOP</name>
<proteinExistence type="predicted"/>
<evidence type="ECO:0000313" key="1">
    <source>
        <dbReference type="EMBL" id="KAJ8880437.1"/>
    </source>
</evidence>
<comment type="caution">
    <text evidence="1">The sequence shown here is derived from an EMBL/GenBank/DDBJ whole genome shotgun (WGS) entry which is preliminary data.</text>
</comment>
<sequence>MIQHKYSLSCYQCVCLQVASMLANAILQETTRDGRVVSDELLAVSSELQPYCVHLPVRMSVKRLESCEEGTAQTGTARTSASCTPLSVLSTDVPANDRPRLCYVQEEQGHE</sequence>
<dbReference type="EMBL" id="JARBHB010000006">
    <property type="protein sequence ID" value="KAJ8880437.1"/>
    <property type="molecule type" value="Genomic_DNA"/>
</dbReference>
<accession>A0ABQ9H837</accession>
<protein>
    <submittedName>
        <fullName evidence="1">Uncharacterized protein</fullName>
    </submittedName>
</protein>
<reference evidence="1 2" key="1">
    <citation type="submission" date="2023-02" db="EMBL/GenBank/DDBJ databases">
        <title>LHISI_Scaffold_Assembly.</title>
        <authorList>
            <person name="Stuart O.P."/>
            <person name="Cleave R."/>
            <person name="Magrath M.J.L."/>
            <person name="Mikheyev A.S."/>
        </authorList>
    </citation>
    <scope>NUCLEOTIDE SEQUENCE [LARGE SCALE GENOMIC DNA]</scope>
    <source>
        <strain evidence="1">Daus_M_001</strain>
        <tissue evidence="1">Leg muscle</tissue>
    </source>
</reference>
<organism evidence="1 2">
    <name type="scientific">Dryococelus australis</name>
    <dbReference type="NCBI Taxonomy" id="614101"/>
    <lineage>
        <taxon>Eukaryota</taxon>
        <taxon>Metazoa</taxon>
        <taxon>Ecdysozoa</taxon>
        <taxon>Arthropoda</taxon>
        <taxon>Hexapoda</taxon>
        <taxon>Insecta</taxon>
        <taxon>Pterygota</taxon>
        <taxon>Neoptera</taxon>
        <taxon>Polyneoptera</taxon>
        <taxon>Phasmatodea</taxon>
        <taxon>Verophasmatodea</taxon>
        <taxon>Anareolatae</taxon>
        <taxon>Phasmatidae</taxon>
        <taxon>Eurycanthinae</taxon>
        <taxon>Dryococelus</taxon>
    </lineage>
</organism>
<evidence type="ECO:0000313" key="2">
    <source>
        <dbReference type="Proteomes" id="UP001159363"/>
    </source>
</evidence>
<dbReference type="Proteomes" id="UP001159363">
    <property type="component" value="Chromosome 5"/>
</dbReference>
<gene>
    <name evidence="1" type="ORF">PR048_016906</name>
</gene>